<reference evidence="1 2" key="1">
    <citation type="submission" date="2017-11" db="EMBL/GenBank/DDBJ databases">
        <title>Complete genome of a free-living desiccation-tolerant cyanobacterium and its photosynthetic adaptation to extreme terrestrial habitat.</title>
        <authorList>
            <person name="Shang J."/>
        </authorList>
    </citation>
    <scope>NUCLEOTIDE SEQUENCE [LARGE SCALE GENOMIC DNA]</scope>
    <source>
        <strain evidence="1 2">CCNUN1</strain>
    </source>
</reference>
<sequence length="43" mass="4627">MSNTLNFFGDSDNDSHVGYAKYEKVFNVAIATCLIAIASISKA</sequence>
<organism evidence="1 2">
    <name type="scientific">Nostoc flagelliforme CCNUN1</name>
    <dbReference type="NCBI Taxonomy" id="2038116"/>
    <lineage>
        <taxon>Bacteria</taxon>
        <taxon>Bacillati</taxon>
        <taxon>Cyanobacteriota</taxon>
        <taxon>Cyanophyceae</taxon>
        <taxon>Nostocales</taxon>
        <taxon>Nostocaceae</taxon>
        <taxon>Nostoc</taxon>
    </lineage>
</organism>
<dbReference type="KEGG" id="nfl:COO91_08413"/>
<dbReference type="EMBL" id="CP024785">
    <property type="protein sequence ID" value="AUB42296.1"/>
    <property type="molecule type" value="Genomic_DNA"/>
</dbReference>
<dbReference type="AlphaFoldDB" id="A0A2K8T3J9"/>
<proteinExistence type="predicted"/>
<accession>A0A2K8T3J9</accession>
<keyword evidence="2" id="KW-1185">Reference proteome</keyword>
<protein>
    <submittedName>
        <fullName evidence="1">Uncharacterized protein</fullName>
    </submittedName>
</protein>
<evidence type="ECO:0000313" key="1">
    <source>
        <dbReference type="EMBL" id="AUB42296.1"/>
    </source>
</evidence>
<name>A0A2K8T3J9_9NOSO</name>
<gene>
    <name evidence="1" type="ORF">COO91_08413</name>
</gene>
<dbReference type="Proteomes" id="UP000232003">
    <property type="component" value="Chromosome"/>
</dbReference>
<evidence type="ECO:0000313" key="2">
    <source>
        <dbReference type="Proteomes" id="UP000232003"/>
    </source>
</evidence>